<comment type="caution">
    <text evidence="1">The sequence shown here is derived from an EMBL/GenBank/DDBJ whole genome shotgun (WGS) entry which is preliminary data.</text>
</comment>
<gene>
    <name evidence="1" type="ORF">J2X78_001249</name>
</gene>
<reference evidence="1" key="1">
    <citation type="submission" date="2023-07" db="EMBL/GenBank/DDBJ databases">
        <title>Sorghum-associated microbial communities from plants grown in Nebraska, USA.</title>
        <authorList>
            <person name="Schachtman D."/>
        </authorList>
    </citation>
    <scope>NUCLEOTIDE SEQUENCE</scope>
    <source>
        <strain evidence="1">2697</strain>
    </source>
</reference>
<proteinExistence type="predicted"/>
<organism evidence="1 2">
    <name type="scientific">Pedobacter africanus</name>
    <dbReference type="NCBI Taxonomy" id="151894"/>
    <lineage>
        <taxon>Bacteria</taxon>
        <taxon>Pseudomonadati</taxon>
        <taxon>Bacteroidota</taxon>
        <taxon>Sphingobacteriia</taxon>
        <taxon>Sphingobacteriales</taxon>
        <taxon>Sphingobacteriaceae</taxon>
        <taxon>Pedobacter</taxon>
    </lineage>
</organism>
<accession>A0ACC6KTZ9</accession>
<evidence type="ECO:0000313" key="1">
    <source>
        <dbReference type="EMBL" id="MDR6782697.1"/>
    </source>
</evidence>
<keyword evidence="2" id="KW-1185">Reference proteome</keyword>
<dbReference type="Proteomes" id="UP001246858">
    <property type="component" value="Unassembled WGS sequence"/>
</dbReference>
<dbReference type="EMBL" id="JAVDTF010000001">
    <property type="protein sequence ID" value="MDR6782697.1"/>
    <property type="molecule type" value="Genomic_DNA"/>
</dbReference>
<evidence type="ECO:0000313" key="2">
    <source>
        <dbReference type="Proteomes" id="UP001246858"/>
    </source>
</evidence>
<protein>
    <submittedName>
        <fullName evidence="1">Uncharacterized protein</fullName>
    </submittedName>
</protein>
<sequence length="122" mass="14038">MSIFLFPSRLKYRIFREPVDFRNGKNGLSKMVFRHLGKGIKDEPIMFLFYNKSRKEIKGLLYDDPLFTLLQCGLISETTFHIPYINPSLKTLDVDAGKLMKLLNGFKIDPKQDSGDEESASC</sequence>
<name>A0ACC6KTZ9_9SPHI</name>